<dbReference type="Pfam" id="PF25597">
    <property type="entry name" value="SH3_retrovirus"/>
    <property type="match status" value="1"/>
</dbReference>
<dbReference type="Proteomes" id="UP001590951">
    <property type="component" value="Unassembled WGS sequence"/>
</dbReference>
<comment type="caution">
    <text evidence="3">The sequence shown here is derived from an EMBL/GenBank/DDBJ whole genome shotgun (WGS) entry which is preliminary data.</text>
</comment>
<dbReference type="EMBL" id="JBHFEH010000052">
    <property type="protein sequence ID" value="KAL2050111.1"/>
    <property type="molecule type" value="Genomic_DNA"/>
</dbReference>
<evidence type="ECO:0000259" key="2">
    <source>
        <dbReference type="Pfam" id="PF25597"/>
    </source>
</evidence>
<name>A0ABR4AWW2_9LECA</name>
<organism evidence="3 4">
    <name type="scientific">Lepraria finkii</name>
    <dbReference type="NCBI Taxonomy" id="1340010"/>
    <lineage>
        <taxon>Eukaryota</taxon>
        <taxon>Fungi</taxon>
        <taxon>Dikarya</taxon>
        <taxon>Ascomycota</taxon>
        <taxon>Pezizomycotina</taxon>
        <taxon>Lecanoromycetes</taxon>
        <taxon>OSLEUM clade</taxon>
        <taxon>Lecanoromycetidae</taxon>
        <taxon>Lecanorales</taxon>
        <taxon>Lecanorineae</taxon>
        <taxon>Stereocaulaceae</taxon>
        <taxon>Lepraria</taxon>
    </lineage>
</organism>
<evidence type="ECO:0000313" key="4">
    <source>
        <dbReference type="Proteomes" id="UP001590951"/>
    </source>
</evidence>
<evidence type="ECO:0000256" key="1">
    <source>
        <dbReference type="SAM" id="MobiDB-lite"/>
    </source>
</evidence>
<accession>A0ABR4AWW2</accession>
<feature type="compositionally biased region" description="Polar residues" evidence="1">
    <location>
        <begin position="96"/>
        <end position="105"/>
    </location>
</feature>
<feature type="region of interest" description="Disordered" evidence="1">
    <location>
        <begin position="61"/>
        <end position="136"/>
    </location>
</feature>
<reference evidence="3 4" key="1">
    <citation type="submission" date="2024-09" db="EMBL/GenBank/DDBJ databases">
        <title>Rethinking Asexuality: The Enigmatic Case of Functional Sexual Genes in Lepraria (Stereocaulaceae).</title>
        <authorList>
            <person name="Doellman M."/>
            <person name="Sun Y."/>
            <person name="Barcenas-Pena A."/>
            <person name="Lumbsch H.T."/>
            <person name="Grewe F."/>
        </authorList>
    </citation>
    <scope>NUCLEOTIDE SEQUENCE [LARGE SCALE GENOMIC DNA]</scope>
    <source>
        <strain evidence="3 4">Grewe 0041</strain>
    </source>
</reference>
<dbReference type="InterPro" id="IPR057670">
    <property type="entry name" value="SH3_retrovirus"/>
</dbReference>
<keyword evidence="4" id="KW-1185">Reference proteome</keyword>
<sequence>NIYRIWIPSRKQVIRIRDVTFDEKTHYQLHDIDAAQLVQEQELYHTIQILQEIPESLLAYNQDEQELEIPSNTTTTPSTINKQPDNPPTIDKQPDKATTNESQPYISPPPSDTGDIMESSPTPPPMGTPAGNGEGA</sequence>
<evidence type="ECO:0000313" key="3">
    <source>
        <dbReference type="EMBL" id="KAL2050111.1"/>
    </source>
</evidence>
<proteinExistence type="predicted"/>
<feature type="non-terminal residue" evidence="3">
    <location>
        <position position="1"/>
    </location>
</feature>
<feature type="compositionally biased region" description="Low complexity" evidence="1">
    <location>
        <begin position="69"/>
        <end position="81"/>
    </location>
</feature>
<gene>
    <name evidence="3" type="ORF">ABVK25_009614</name>
</gene>
<feature type="domain" description="Retroviral polymerase SH3-like" evidence="2">
    <location>
        <begin position="2"/>
        <end position="29"/>
    </location>
</feature>
<protein>
    <recommendedName>
        <fullName evidence="2">Retroviral polymerase SH3-like domain-containing protein</fullName>
    </recommendedName>
</protein>